<accession>B6AID0</accession>
<dbReference type="Proteomes" id="UP000001460">
    <property type="component" value="Unassembled WGS sequence"/>
</dbReference>
<feature type="chain" id="PRO_5002842328" evidence="1">
    <location>
        <begin position="21"/>
        <end position="571"/>
    </location>
</feature>
<dbReference type="GeneID" id="6997545"/>
<dbReference type="OMA" id="FSNCASK"/>
<evidence type="ECO:0000256" key="1">
    <source>
        <dbReference type="SAM" id="SignalP"/>
    </source>
</evidence>
<sequence length="571" mass="65764">MSPLFYVLSYIVAFFIIVDATNVELSPSTMGFASPNFEMSTEVPEFINQDIVDKSVGIDDSLKEVHDISQLDADTDTSVERKYEDLNIFPPLDSVVPISIDEANTEFTSILLSDDIISSDKLRDKLKMINVKVPIFHDLLGELKSNDPRVEINASPKFSLFVTMEHPRMSRIITFISNYLGFHQNVEEISKDLFSAVTYSECMDRLNKWDKWLDGNILSFCSSIVRSDILSIQPEDLPKNILNGRDEVYKLSGIVMSIPIALFTPINKLTWRYLVTPNGQYQAYNAGVIDGFAHFRFLSSKLHDMIRLIHTPNYQFWDDVKVELFNGLLIAENYIDSNSSVSRKTLKMEVDIKNFYTNWFKGSPNYPCSALFLDSFNTLTPLYDGIYAMFDVISESFEKLNELFNFSKTPRLTTRNPRDILLRIILPVFVKTENQLKIYKEQYVNKSVLRMFAILEEVDFSTEAAELSLSKFSNCASKFKNMNSFKHSLRNIKRKYSKYIMALNKELNLKLPTPHISSPLYIKGRTFGFKNLFRKDAGRVNGEFYRERNPLKGRLDMMKSNKSGLKSYTVK</sequence>
<dbReference type="AlphaFoldDB" id="B6AID0"/>
<dbReference type="RefSeq" id="XP_002142320.1">
    <property type="nucleotide sequence ID" value="XM_002142284.1"/>
</dbReference>
<organism evidence="2 3">
    <name type="scientific">Cryptosporidium muris (strain RN66)</name>
    <dbReference type="NCBI Taxonomy" id="441375"/>
    <lineage>
        <taxon>Eukaryota</taxon>
        <taxon>Sar</taxon>
        <taxon>Alveolata</taxon>
        <taxon>Apicomplexa</taxon>
        <taxon>Conoidasida</taxon>
        <taxon>Coccidia</taxon>
        <taxon>Eucoccidiorida</taxon>
        <taxon>Eimeriorina</taxon>
        <taxon>Cryptosporidiidae</taxon>
        <taxon>Cryptosporidium</taxon>
    </lineage>
</organism>
<evidence type="ECO:0000313" key="2">
    <source>
        <dbReference type="EMBL" id="EEA07971.1"/>
    </source>
</evidence>
<feature type="signal peptide" evidence="1">
    <location>
        <begin position="1"/>
        <end position="20"/>
    </location>
</feature>
<protein>
    <submittedName>
        <fullName evidence="2">Uncharacterized protein</fullName>
    </submittedName>
</protein>
<evidence type="ECO:0000313" key="3">
    <source>
        <dbReference type="Proteomes" id="UP000001460"/>
    </source>
</evidence>
<reference evidence="2" key="1">
    <citation type="submission" date="2008-06" db="EMBL/GenBank/DDBJ databases">
        <authorList>
            <person name="Lorenzi H."/>
            <person name="Inman J."/>
            <person name="Miller J."/>
            <person name="Schobel S."/>
            <person name="Amedeo P."/>
            <person name="Caler E.V."/>
            <person name="da Silva J."/>
        </authorList>
    </citation>
    <scope>NUCLEOTIDE SEQUENCE [LARGE SCALE GENOMIC DNA]</scope>
    <source>
        <strain evidence="2">RN66</strain>
    </source>
</reference>
<keyword evidence="1" id="KW-0732">Signal</keyword>
<proteinExistence type="predicted"/>
<gene>
    <name evidence="2" type="ORF">CMU_031120</name>
</gene>
<keyword evidence="3" id="KW-1185">Reference proteome</keyword>
<dbReference type="OrthoDB" id="340003at2759"/>
<dbReference type="VEuPathDB" id="CryptoDB:CMU_031120"/>
<dbReference type="EMBL" id="DS989736">
    <property type="protein sequence ID" value="EEA07971.1"/>
    <property type="molecule type" value="Genomic_DNA"/>
</dbReference>
<name>B6AID0_CRYMR</name>